<reference evidence="3" key="1">
    <citation type="journal article" date="2019" name="Int. J. Syst. Evol. Microbiol.">
        <title>The Global Catalogue of Microorganisms (GCM) 10K type strain sequencing project: providing services to taxonomists for standard genome sequencing and annotation.</title>
        <authorList>
            <consortium name="The Broad Institute Genomics Platform"/>
            <consortium name="The Broad Institute Genome Sequencing Center for Infectious Disease"/>
            <person name="Wu L."/>
            <person name="Ma J."/>
        </authorList>
    </citation>
    <scope>NUCLEOTIDE SEQUENCE [LARGE SCALE GENOMIC DNA]</scope>
    <source>
        <strain evidence="3">CCM 8905</strain>
    </source>
</reference>
<sequence length="299" mass="33364">MKKHNFFKIIVRILFLLVVGVVVFFTVKSMNKIYISKFGDKHYYQRVKSVSTNDGLVNQKIYSMAVLKKLTTITHGTKYTGNTSLDRVSKTYHYKIKKDNISNFMGNDGVLQLYNKSKFMSDAMVRDAATMWNALAGQTIVEVVDTQNKSDEVIHDSQKKTKYGVGGQSYNGMGMIFYPNNWAVTGLTKQNEQNWKEAVLLKEMGHALGVPNMGGGLMGTNDQVANVKNADFMGAWGVQLSNAPKSNLKGITTTRMDGAVLKIAGIAWPRPRKLANWVFTKPSAHMVYNNGKITSTIPK</sequence>
<comment type="caution">
    <text evidence="2">The sequence shown here is derived from an EMBL/GenBank/DDBJ whole genome shotgun (WGS) entry which is preliminary data.</text>
</comment>
<evidence type="ECO:0000313" key="2">
    <source>
        <dbReference type="EMBL" id="MFC6206071.1"/>
    </source>
</evidence>
<name>A0ABW1SNL9_9LACO</name>
<evidence type="ECO:0008006" key="4">
    <source>
        <dbReference type="Google" id="ProtNLM"/>
    </source>
</evidence>
<evidence type="ECO:0000256" key="1">
    <source>
        <dbReference type="SAM" id="Phobius"/>
    </source>
</evidence>
<dbReference type="Gene3D" id="3.40.390.10">
    <property type="entry name" value="Collagenase (Catalytic Domain)"/>
    <property type="match status" value="1"/>
</dbReference>
<keyword evidence="3" id="KW-1185">Reference proteome</keyword>
<dbReference type="EMBL" id="JBHSSK010000004">
    <property type="protein sequence ID" value="MFC6206071.1"/>
    <property type="molecule type" value="Genomic_DNA"/>
</dbReference>
<dbReference type="Proteomes" id="UP001596254">
    <property type="component" value="Unassembled WGS sequence"/>
</dbReference>
<dbReference type="RefSeq" id="WP_225426677.1">
    <property type="nucleotide sequence ID" value="NZ_JBHSSK010000004.1"/>
</dbReference>
<keyword evidence="1" id="KW-0812">Transmembrane</keyword>
<gene>
    <name evidence="2" type="ORF">ACFP1G_01000</name>
</gene>
<dbReference type="SUPFAM" id="SSF55486">
    <property type="entry name" value="Metalloproteases ('zincins'), catalytic domain"/>
    <property type="match status" value="1"/>
</dbReference>
<proteinExistence type="predicted"/>
<accession>A0ABW1SNL9</accession>
<dbReference type="InterPro" id="IPR024079">
    <property type="entry name" value="MetalloPept_cat_dom_sf"/>
</dbReference>
<keyword evidence="1" id="KW-0472">Membrane</keyword>
<organism evidence="2 3">
    <name type="scientific">Levilactobacillus tongjiangensis</name>
    <dbReference type="NCBI Taxonomy" id="2486023"/>
    <lineage>
        <taxon>Bacteria</taxon>
        <taxon>Bacillati</taxon>
        <taxon>Bacillota</taxon>
        <taxon>Bacilli</taxon>
        <taxon>Lactobacillales</taxon>
        <taxon>Lactobacillaceae</taxon>
        <taxon>Levilactobacillus</taxon>
    </lineage>
</organism>
<protein>
    <recommendedName>
        <fullName evidence="4">Peptidase M10 metallopeptidase domain-containing protein</fullName>
    </recommendedName>
</protein>
<keyword evidence="1" id="KW-1133">Transmembrane helix</keyword>
<evidence type="ECO:0000313" key="3">
    <source>
        <dbReference type="Proteomes" id="UP001596254"/>
    </source>
</evidence>
<feature type="transmembrane region" description="Helical" evidence="1">
    <location>
        <begin position="6"/>
        <end position="27"/>
    </location>
</feature>